<dbReference type="EMBL" id="OV651813">
    <property type="protein sequence ID" value="CAH1099093.1"/>
    <property type="molecule type" value="Genomic_DNA"/>
</dbReference>
<reference evidence="1" key="1">
    <citation type="submission" date="2022-01" db="EMBL/GenBank/DDBJ databases">
        <authorList>
            <person name="King R."/>
        </authorList>
    </citation>
    <scope>NUCLEOTIDE SEQUENCE</scope>
</reference>
<organism evidence="1 2">
    <name type="scientific">Psylliodes chrysocephalus</name>
    <dbReference type="NCBI Taxonomy" id="3402493"/>
    <lineage>
        <taxon>Eukaryota</taxon>
        <taxon>Metazoa</taxon>
        <taxon>Ecdysozoa</taxon>
        <taxon>Arthropoda</taxon>
        <taxon>Hexapoda</taxon>
        <taxon>Insecta</taxon>
        <taxon>Pterygota</taxon>
        <taxon>Neoptera</taxon>
        <taxon>Endopterygota</taxon>
        <taxon>Coleoptera</taxon>
        <taxon>Polyphaga</taxon>
        <taxon>Cucujiformia</taxon>
        <taxon>Chrysomeloidea</taxon>
        <taxon>Chrysomelidae</taxon>
        <taxon>Galerucinae</taxon>
        <taxon>Alticini</taxon>
        <taxon>Psylliodes</taxon>
    </lineage>
</organism>
<evidence type="ECO:0000313" key="2">
    <source>
        <dbReference type="Proteomes" id="UP001153636"/>
    </source>
</evidence>
<name>A0A9P0G3Z8_9CUCU</name>
<dbReference type="AlphaFoldDB" id="A0A9P0G3Z8"/>
<evidence type="ECO:0000313" key="1">
    <source>
        <dbReference type="EMBL" id="CAH1099093.1"/>
    </source>
</evidence>
<accession>A0A9P0G3Z8</accession>
<dbReference type="Proteomes" id="UP001153636">
    <property type="component" value="Chromosome 1"/>
</dbReference>
<proteinExistence type="predicted"/>
<protein>
    <submittedName>
        <fullName evidence="1">Uncharacterized protein</fullName>
    </submittedName>
</protein>
<sequence length="129" mass="14687">MPKKYSKSIMDHLHEANCKDIQLNQSSDKEAIAKRGCQTSYKKDNKFEHFSIQIISMGVPVKPAKLADVNKLVTKHFEEEWQEGEDLSFLETPLLSDISQAGVTQDTIDELGKDFCESRTPEEDIDLKI</sequence>
<dbReference type="OrthoDB" id="6779410at2759"/>
<gene>
    <name evidence="1" type="ORF">PSYICH_LOCUS302</name>
</gene>
<keyword evidence="2" id="KW-1185">Reference proteome</keyword>